<evidence type="ECO:0000259" key="17">
    <source>
        <dbReference type="PROSITE" id="PS51462"/>
    </source>
</evidence>
<keyword evidence="8 16" id="KW-0812">Transmembrane</keyword>
<evidence type="ECO:0000256" key="5">
    <source>
        <dbReference type="ARBA" id="ARBA00010541"/>
    </source>
</evidence>
<sequence>MRSHPGQVSFPGGRLDPGETAEEAALREAWEETGLDPTGVDVVGRLPALWIPFSNHAVVPIIAWWREPSPVTTRSVEEVHAVYRVPLSDLMDPAHRIQVEGCHPLGLYRWNHQPLLHLSRVDLGDSGRPDQGVARIHAAGTRTESAVNFLDWILIVLVGAYALSGYWQGFITGAFATGGLLLGGFIGIWLAPKVLGSAAPSLWVSLGALFVVIACASIGQAVLQYGGVRVRDEITWQPARIVDALGGSLLSAAAVLVVAWALGVAVSGAQINGLTPAVRGSAILAKVDSIMPSPADRALRAFNDVVGTSFFPRYLEPFARERIVEVGPGPRRMLTDPDVVRAGESVLKIRGANECGKGVEGTGFVIGRGYLMTNAHVVAGVDDPNVIVGDGANDAKVVHYDPEIDIAVLKFKGGGNLDRLEFDRTAAAEDPIAVLGYPQDGPFDVQPGRIRAEQRLRSPDIYGVGTVIRDVYSVRSLIRPGNSGGPIVDSEGDVVGVVFAASVTDSETGYALTTDQVIDIAREARSQTAAVDTGACAG</sequence>
<feature type="transmembrane region" description="Helical" evidence="16">
    <location>
        <begin position="145"/>
        <end position="163"/>
    </location>
</feature>
<feature type="region of interest" description="Disordered" evidence="15">
    <location>
        <begin position="1"/>
        <end position="20"/>
    </location>
</feature>
<keyword evidence="13 16" id="KW-0472">Membrane</keyword>
<dbReference type="GO" id="GO:0006508">
    <property type="term" value="P:proteolysis"/>
    <property type="evidence" value="ECO:0007669"/>
    <property type="project" value="InterPro"/>
</dbReference>
<protein>
    <recommendedName>
        <fullName evidence="6">Pro-apoptotic serine protease NMA111</fullName>
    </recommendedName>
    <alternativeName>
        <fullName evidence="7">Pro-apoptotic serine protease nma111</fullName>
    </alternativeName>
</protein>
<comment type="cofactor">
    <cofactor evidence="1">
        <name>Mn(2+)</name>
        <dbReference type="ChEBI" id="CHEBI:29035"/>
    </cofactor>
</comment>
<dbReference type="Gene3D" id="2.40.10.10">
    <property type="entry name" value="Trypsin-like serine proteases"/>
    <property type="match status" value="2"/>
</dbReference>
<evidence type="ECO:0000256" key="3">
    <source>
        <dbReference type="ARBA" id="ARBA00002558"/>
    </source>
</evidence>
<dbReference type="STRING" id="404692.A0A0J6Y6W3"/>
<name>A0A0J6Y6W3_COCIT</name>
<dbReference type="InterPro" id="IPR045121">
    <property type="entry name" value="CoAse"/>
</dbReference>
<dbReference type="PRINTS" id="PR00502">
    <property type="entry name" value="NUDIXFAMILY"/>
</dbReference>
<organism evidence="18 19">
    <name type="scientific">Coccidioides immitis RMSCC 2394</name>
    <dbReference type="NCBI Taxonomy" id="404692"/>
    <lineage>
        <taxon>Eukaryota</taxon>
        <taxon>Fungi</taxon>
        <taxon>Dikarya</taxon>
        <taxon>Ascomycota</taxon>
        <taxon>Pezizomycotina</taxon>
        <taxon>Eurotiomycetes</taxon>
        <taxon>Eurotiomycetidae</taxon>
        <taxon>Onygenales</taxon>
        <taxon>Onygenaceae</taxon>
        <taxon>Coccidioides</taxon>
    </lineage>
</organism>
<evidence type="ECO:0000313" key="19">
    <source>
        <dbReference type="Proteomes" id="UP000054565"/>
    </source>
</evidence>
<dbReference type="InterPro" id="IPR009003">
    <property type="entry name" value="Peptidase_S1_PA"/>
</dbReference>
<evidence type="ECO:0000256" key="13">
    <source>
        <dbReference type="ARBA" id="ARBA00023136"/>
    </source>
</evidence>
<dbReference type="NCBIfam" id="NF033740">
    <property type="entry name" value="MarP_fam_protase"/>
    <property type="match status" value="1"/>
</dbReference>
<dbReference type="GO" id="GO:0009403">
    <property type="term" value="P:toxin biosynthetic process"/>
    <property type="evidence" value="ECO:0007669"/>
    <property type="project" value="InterPro"/>
</dbReference>
<evidence type="ECO:0000256" key="1">
    <source>
        <dbReference type="ARBA" id="ARBA00001936"/>
    </source>
</evidence>
<evidence type="ECO:0000256" key="4">
    <source>
        <dbReference type="ARBA" id="ARBA00004141"/>
    </source>
</evidence>
<dbReference type="EMBL" id="DS028112">
    <property type="protein sequence ID" value="KMP04416.1"/>
    <property type="molecule type" value="Genomic_DNA"/>
</dbReference>
<dbReference type="PANTHER" id="PTHR12992:SF11">
    <property type="entry name" value="MITOCHONDRIAL COENZYME A DIPHOSPHATASE NUDT8"/>
    <property type="match status" value="1"/>
</dbReference>
<evidence type="ECO:0000313" key="18">
    <source>
        <dbReference type="EMBL" id="KMP04416.1"/>
    </source>
</evidence>
<dbReference type="Proteomes" id="UP000054565">
    <property type="component" value="Unassembled WGS sequence"/>
</dbReference>
<dbReference type="InterPro" id="IPR020476">
    <property type="entry name" value="Nudix_hydrolase"/>
</dbReference>
<keyword evidence="12 16" id="KW-1133">Transmembrane helix</keyword>
<evidence type="ECO:0000256" key="14">
    <source>
        <dbReference type="ARBA" id="ARBA00023211"/>
    </source>
</evidence>
<evidence type="ECO:0000256" key="9">
    <source>
        <dbReference type="ARBA" id="ARBA00022723"/>
    </source>
</evidence>
<dbReference type="InterPro" id="IPR003825">
    <property type="entry name" value="Colicin-V_CvpA"/>
</dbReference>
<dbReference type="SUPFAM" id="SSF50494">
    <property type="entry name" value="Trypsin-like serine proteases"/>
    <property type="match status" value="1"/>
</dbReference>
<accession>A0A0J6Y6W3</accession>
<dbReference type="Gene3D" id="3.90.79.10">
    <property type="entry name" value="Nucleoside Triphosphate Pyrophosphohydrolase"/>
    <property type="match status" value="1"/>
</dbReference>
<dbReference type="CDD" id="cd03426">
    <property type="entry name" value="NUDIX_CoAse_Nudt7"/>
    <property type="match status" value="1"/>
</dbReference>
<dbReference type="GO" id="GO:0004252">
    <property type="term" value="F:serine-type endopeptidase activity"/>
    <property type="evidence" value="ECO:0007669"/>
    <property type="project" value="InterPro"/>
</dbReference>
<comment type="similarity">
    <text evidence="5">Belongs to the peptidase S1C family.</text>
</comment>
<feature type="transmembrane region" description="Helical" evidence="16">
    <location>
        <begin position="202"/>
        <end position="223"/>
    </location>
</feature>
<evidence type="ECO:0000256" key="10">
    <source>
        <dbReference type="ARBA" id="ARBA00022801"/>
    </source>
</evidence>
<evidence type="ECO:0000256" key="6">
    <source>
        <dbReference type="ARBA" id="ARBA00020338"/>
    </source>
</evidence>
<dbReference type="InterPro" id="IPR000086">
    <property type="entry name" value="NUDIX_hydrolase_dom"/>
</dbReference>
<feature type="transmembrane region" description="Helical" evidence="16">
    <location>
        <begin position="170"/>
        <end position="190"/>
    </location>
</feature>
<dbReference type="InterPro" id="IPR047680">
    <property type="entry name" value="MarP-like"/>
</dbReference>
<dbReference type="GO" id="GO:0016020">
    <property type="term" value="C:membrane"/>
    <property type="evidence" value="ECO:0007669"/>
    <property type="project" value="UniProtKB-SubCell"/>
</dbReference>
<dbReference type="Pfam" id="PF00293">
    <property type="entry name" value="NUDIX"/>
    <property type="match status" value="1"/>
</dbReference>
<feature type="transmembrane region" description="Helical" evidence="16">
    <location>
        <begin position="244"/>
        <end position="266"/>
    </location>
</feature>
<evidence type="ECO:0000256" key="15">
    <source>
        <dbReference type="SAM" id="MobiDB-lite"/>
    </source>
</evidence>
<reference evidence="19" key="1">
    <citation type="journal article" date="2010" name="Genome Res.">
        <title>Population genomic sequencing of Coccidioides fungi reveals recent hybridization and transposon control.</title>
        <authorList>
            <person name="Neafsey D.E."/>
            <person name="Barker B.M."/>
            <person name="Sharpton T.J."/>
            <person name="Stajich J.E."/>
            <person name="Park D.J."/>
            <person name="Whiston E."/>
            <person name="Hung C.-Y."/>
            <person name="McMahan C."/>
            <person name="White J."/>
            <person name="Sykes S."/>
            <person name="Heiman D."/>
            <person name="Young S."/>
            <person name="Zeng Q."/>
            <person name="Abouelleil A."/>
            <person name="Aftuck L."/>
            <person name="Bessette D."/>
            <person name="Brown A."/>
            <person name="FitzGerald M."/>
            <person name="Lui A."/>
            <person name="Macdonald J.P."/>
            <person name="Priest M."/>
            <person name="Orbach M.J."/>
            <person name="Galgiani J.N."/>
            <person name="Kirkland T.N."/>
            <person name="Cole G.T."/>
            <person name="Birren B.W."/>
            <person name="Henn M.R."/>
            <person name="Taylor J.W."/>
            <person name="Rounsley S.D."/>
        </authorList>
    </citation>
    <scope>NUCLEOTIDE SEQUENCE [LARGE SCALE GENOMIC DNA]</scope>
    <source>
        <strain evidence="19">RMSCC 2394</strain>
    </source>
</reference>
<keyword evidence="11" id="KW-0460">Magnesium</keyword>
<keyword evidence="9" id="KW-0479">Metal-binding</keyword>
<evidence type="ECO:0000256" key="8">
    <source>
        <dbReference type="ARBA" id="ARBA00022692"/>
    </source>
</evidence>
<evidence type="ECO:0000256" key="2">
    <source>
        <dbReference type="ARBA" id="ARBA00001946"/>
    </source>
</evidence>
<comment type="function">
    <text evidence="3">Nuclear serine protease which mediates apoptosis.</text>
</comment>
<dbReference type="PROSITE" id="PS51462">
    <property type="entry name" value="NUDIX"/>
    <property type="match status" value="1"/>
</dbReference>
<dbReference type="GO" id="GO:0046872">
    <property type="term" value="F:metal ion binding"/>
    <property type="evidence" value="ECO:0007669"/>
    <property type="project" value="UniProtKB-KW"/>
</dbReference>
<dbReference type="GO" id="GO:0010945">
    <property type="term" value="F:coenzyme A diphosphatase activity"/>
    <property type="evidence" value="ECO:0007669"/>
    <property type="project" value="InterPro"/>
</dbReference>
<dbReference type="Pfam" id="PF02674">
    <property type="entry name" value="Colicin_V"/>
    <property type="match status" value="1"/>
</dbReference>
<keyword evidence="10" id="KW-0378">Hydrolase</keyword>
<proteinExistence type="inferred from homology"/>
<evidence type="ECO:0000256" key="16">
    <source>
        <dbReference type="SAM" id="Phobius"/>
    </source>
</evidence>
<dbReference type="Pfam" id="PF13365">
    <property type="entry name" value="Trypsin_2"/>
    <property type="match status" value="1"/>
</dbReference>
<dbReference type="InterPro" id="IPR001940">
    <property type="entry name" value="Peptidase_S1C"/>
</dbReference>
<dbReference type="PRINTS" id="PR00834">
    <property type="entry name" value="PROTEASES2C"/>
</dbReference>
<dbReference type="InterPro" id="IPR043504">
    <property type="entry name" value="Peptidase_S1_PA_chymotrypsin"/>
</dbReference>
<dbReference type="SUPFAM" id="SSF55811">
    <property type="entry name" value="Nudix"/>
    <property type="match status" value="1"/>
</dbReference>
<keyword evidence="14" id="KW-0464">Manganese</keyword>
<dbReference type="InterPro" id="IPR020084">
    <property type="entry name" value="NUDIX_hydrolase_CS"/>
</dbReference>
<evidence type="ECO:0000256" key="12">
    <source>
        <dbReference type="ARBA" id="ARBA00022989"/>
    </source>
</evidence>
<evidence type="ECO:0000256" key="7">
    <source>
        <dbReference type="ARBA" id="ARBA00021524"/>
    </source>
</evidence>
<dbReference type="AlphaFoldDB" id="A0A0J6Y6W3"/>
<dbReference type="InterPro" id="IPR015797">
    <property type="entry name" value="NUDIX_hydrolase-like_dom_sf"/>
</dbReference>
<dbReference type="PROSITE" id="PS00893">
    <property type="entry name" value="NUDIX_BOX"/>
    <property type="match status" value="1"/>
</dbReference>
<comment type="cofactor">
    <cofactor evidence="2">
        <name>Mg(2+)</name>
        <dbReference type="ChEBI" id="CHEBI:18420"/>
    </cofactor>
</comment>
<gene>
    <name evidence="18" type="ORF">CIRG_10402</name>
</gene>
<evidence type="ECO:0000256" key="11">
    <source>
        <dbReference type="ARBA" id="ARBA00022842"/>
    </source>
</evidence>
<comment type="subcellular location">
    <subcellularLocation>
        <location evidence="4">Membrane</location>
        <topology evidence="4">Multi-pass membrane protein</topology>
    </subcellularLocation>
</comment>
<feature type="domain" description="Nudix hydrolase" evidence="17">
    <location>
        <begin position="1"/>
        <end position="113"/>
    </location>
</feature>
<dbReference type="PANTHER" id="PTHR12992">
    <property type="entry name" value="NUDIX HYDROLASE"/>
    <property type="match status" value="1"/>
</dbReference>